<accession>A0A7J8Q9A6</accession>
<feature type="non-terminal residue" evidence="1">
    <location>
        <position position="1"/>
    </location>
</feature>
<organism evidence="1 2">
    <name type="scientific">Gossypium raimondii</name>
    <name type="common">Peruvian cotton</name>
    <name type="synonym">Gossypium klotzschianum subsp. raimondii</name>
    <dbReference type="NCBI Taxonomy" id="29730"/>
    <lineage>
        <taxon>Eukaryota</taxon>
        <taxon>Viridiplantae</taxon>
        <taxon>Streptophyta</taxon>
        <taxon>Embryophyta</taxon>
        <taxon>Tracheophyta</taxon>
        <taxon>Spermatophyta</taxon>
        <taxon>Magnoliopsida</taxon>
        <taxon>eudicotyledons</taxon>
        <taxon>Gunneridae</taxon>
        <taxon>Pentapetalae</taxon>
        <taxon>rosids</taxon>
        <taxon>malvids</taxon>
        <taxon>Malvales</taxon>
        <taxon>Malvaceae</taxon>
        <taxon>Malvoideae</taxon>
        <taxon>Gossypium</taxon>
    </lineage>
</organism>
<protein>
    <submittedName>
        <fullName evidence="1">Uncharacterized protein</fullName>
    </submittedName>
</protein>
<sequence>NDLARLQIDDAEEEAWSFPRESGAQKSAYDLCLVGCRLTASVVHDLPLDFFSKNVAKQFGDSVGKFLKYDAKQLSRSLGHGDNFCQIRITHGLKEIEFGWDLSLKAQLRRVTTTTSVWLKDDDNDDFLGAKNEVQNLGRNSSEGLKTDTRQEINPILGFNLERTSKLDGTNKMGPSSGLDRANIDEDLKERPIEIGDGKKRPRSDKQILNKSICTILLKLKERREEICNKRILTAANRQADQS</sequence>
<proteinExistence type="predicted"/>
<evidence type="ECO:0000313" key="1">
    <source>
        <dbReference type="EMBL" id="MBA0598154.1"/>
    </source>
</evidence>
<evidence type="ECO:0000313" key="2">
    <source>
        <dbReference type="Proteomes" id="UP000593578"/>
    </source>
</evidence>
<dbReference type="Proteomes" id="UP000593578">
    <property type="component" value="Unassembled WGS sequence"/>
</dbReference>
<comment type="caution">
    <text evidence="1">The sequence shown here is derived from an EMBL/GenBank/DDBJ whole genome shotgun (WGS) entry which is preliminary data.</text>
</comment>
<dbReference type="EMBL" id="JABEZZ010000010">
    <property type="protein sequence ID" value="MBA0598154.1"/>
    <property type="molecule type" value="Genomic_DNA"/>
</dbReference>
<reference evidence="1 2" key="1">
    <citation type="journal article" date="2019" name="Genome Biol. Evol.">
        <title>Insights into the evolution of the New World diploid cottons (Gossypium, subgenus Houzingenia) based on genome sequencing.</title>
        <authorList>
            <person name="Grover C.E."/>
            <person name="Arick M.A. 2nd"/>
            <person name="Thrash A."/>
            <person name="Conover J.L."/>
            <person name="Sanders W.S."/>
            <person name="Peterson D.G."/>
            <person name="Frelichowski J.E."/>
            <person name="Scheffler J.A."/>
            <person name="Scheffler B.E."/>
            <person name="Wendel J.F."/>
        </authorList>
    </citation>
    <scope>NUCLEOTIDE SEQUENCE [LARGE SCALE GENOMIC DNA]</scope>
    <source>
        <strain evidence="1">8</strain>
        <tissue evidence="1">Leaf</tissue>
    </source>
</reference>
<name>A0A7J8Q9A6_GOSRA</name>
<gene>
    <name evidence="1" type="ORF">Gorai_007930</name>
</gene>
<dbReference type="AlphaFoldDB" id="A0A7J8Q9A6"/>